<organism evidence="1 2">
    <name type="scientific">Metabacillus hrfriensis</name>
    <dbReference type="NCBI Taxonomy" id="3048891"/>
    <lineage>
        <taxon>Bacteria</taxon>
        <taxon>Bacillati</taxon>
        <taxon>Bacillota</taxon>
        <taxon>Bacilli</taxon>
        <taxon>Bacillales</taxon>
        <taxon>Bacillaceae</taxon>
        <taxon>Metabacillus</taxon>
    </lineage>
</organism>
<reference evidence="2" key="1">
    <citation type="journal article" date="2025" name="Aquaculture">
        <title>Assessment of the bioflocculant production and safety properties of Metabacillus hrfriensis sp. nov. based on phenotypic and whole-genome sequencing analysis.</title>
        <authorList>
            <person name="Zhang R."/>
            <person name="Zhao Z."/>
            <person name="Luo L."/>
            <person name="Wang S."/>
            <person name="Guo K."/>
            <person name="Xu W."/>
        </authorList>
    </citation>
    <scope>NUCLEOTIDE SEQUENCE [LARGE SCALE GENOMIC DNA]</scope>
    <source>
        <strain evidence="2">CT-WN-B3</strain>
    </source>
</reference>
<sequence length="126" mass="14980">MVGDRLRELRQEKGYSISELAELAGVSKSYLSYIERNIQKNPSLQFLQKISMTLEVDLEYLLGYERDHFNENIDDEWRELLNKAIEDGLSKEEFKNFQEYAKFKKWKHGKKQISEFIIDDKTHGSK</sequence>
<dbReference type="Proteomes" id="UP001226091">
    <property type="component" value="Chromosome"/>
</dbReference>
<name>A0ACD4R5M2_9BACI</name>
<proteinExistence type="predicted"/>
<evidence type="ECO:0000313" key="2">
    <source>
        <dbReference type="Proteomes" id="UP001226091"/>
    </source>
</evidence>
<accession>A0ACD4R5M2</accession>
<dbReference type="EMBL" id="CP126116">
    <property type="protein sequence ID" value="WHZ55752.1"/>
    <property type="molecule type" value="Genomic_DNA"/>
</dbReference>
<gene>
    <name evidence="1" type="ORF">QLQ22_13565</name>
</gene>
<evidence type="ECO:0000313" key="1">
    <source>
        <dbReference type="EMBL" id="WHZ55752.1"/>
    </source>
</evidence>
<protein>
    <submittedName>
        <fullName evidence="1">Helix-turn-helix domain-containing protein</fullName>
    </submittedName>
</protein>
<keyword evidence="2" id="KW-1185">Reference proteome</keyword>